<accession>A0ACC2IBB3</accession>
<protein>
    <submittedName>
        <fullName evidence="1">Uncharacterized protein</fullName>
    </submittedName>
</protein>
<sequence>MPPNLSTKLTPVLLTDQFGLSPSNETNHFPTNSNVLFQDTHKYDDLIGIFTAGIVMFFIVLFKMYHVVTYNKPQWKLWALWRRYIRPKPSRHLSVSVDDDRSQFSPILGVSYSDDMLRDVEIGHYGSQDTTLEGSQSEERVSGRSVDDVSGQISIVESFPDFHDRFEDENGHVWIQLHPIQSTASGV</sequence>
<keyword evidence="2" id="KW-1185">Reference proteome</keyword>
<gene>
    <name evidence="1" type="ORF">OPT61_g5202</name>
</gene>
<proteinExistence type="predicted"/>
<dbReference type="EMBL" id="JAPHNI010000325">
    <property type="protein sequence ID" value="KAJ8112424.1"/>
    <property type="molecule type" value="Genomic_DNA"/>
</dbReference>
<dbReference type="Proteomes" id="UP001153331">
    <property type="component" value="Unassembled WGS sequence"/>
</dbReference>
<organism evidence="1 2">
    <name type="scientific">Boeremia exigua</name>
    <dbReference type="NCBI Taxonomy" id="749465"/>
    <lineage>
        <taxon>Eukaryota</taxon>
        <taxon>Fungi</taxon>
        <taxon>Dikarya</taxon>
        <taxon>Ascomycota</taxon>
        <taxon>Pezizomycotina</taxon>
        <taxon>Dothideomycetes</taxon>
        <taxon>Pleosporomycetidae</taxon>
        <taxon>Pleosporales</taxon>
        <taxon>Pleosporineae</taxon>
        <taxon>Didymellaceae</taxon>
        <taxon>Boeremia</taxon>
    </lineage>
</organism>
<evidence type="ECO:0000313" key="2">
    <source>
        <dbReference type="Proteomes" id="UP001153331"/>
    </source>
</evidence>
<reference evidence="1" key="1">
    <citation type="submission" date="2022-11" db="EMBL/GenBank/DDBJ databases">
        <title>Genome Sequence of Boeremia exigua.</title>
        <authorList>
            <person name="Buettner E."/>
        </authorList>
    </citation>
    <scope>NUCLEOTIDE SEQUENCE</scope>
    <source>
        <strain evidence="1">CU02</strain>
    </source>
</reference>
<evidence type="ECO:0000313" key="1">
    <source>
        <dbReference type="EMBL" id="KAJ8112424.1"/>
    </source>
</evidence>
<comment type="caution">
    <text evidence="1">The sequence shown here is derived from an EMBL/GenBank/DDBJ whole genome shotgun (WGS) entry which is preliminary data.</text>
</comment>
<name>A0ACC2IBB3_9PLEO</name>